<reference evidence="3" key="3">
    <citation type="submission" date="2021-05" db="UniProtKB">
        <authorList>
            <consortium name="EnsemblPlants"/>
        </authorList>
    </citation>
    <scope>IDENTIFICATION</scope>
    <source>
        <strain evidence="3">cv. B73</strain>
    </source>
</reference>
<evidence type="ECO:0000313" key="4">
    <source>
        <dbReference type="Proteomes" id="UP000007305"/>
    </source>
</evidence>
<evidence type="ECO:0000256" key="2">
    <source>
        <dbReference type="SAM" id="SignalP"/>
    </source>
</evidence>
<keyword evidence="4" id="KW-1185">Reference proteome</keyword>
<feature type="signal peptide" evidence="2">
    <location>
        <begin position="1"/>
        <end position="22"/>
    </location>
</feature>
<protein>
    <submittedName>
        <fullName evidence="3">Uncharacterized protein</fullName>
    </submittedName>
</protein>
<name>A0A804NT77_MAIZE</name>
<reference evidence="4" key="1">
    <citation type="journal article" date="2009" name="Science">
        <title>The B73 maize genome: complexity, diversity, and dynamics.</title>
        <authorList>
            <person name="Schnable P.S."/>
            <person name="Ware D."/>
            <person name="Fulton R.S."/>
            <person name="Stein J.C."/>
            <person name="Wei F."/>
            <person name="Pasternak S."/>
            <person name="Liang C."/>
            <person name="Zhang J."/>
            <person name="Fulton L."/>
            <person name="Graves T.A."/>
            <person name="Minx P."/>
            <person name="Reily A.D."/>
            <person name="Courtney L."/>
            <person name="Kruchowski S.S."/>
            <person name="Tomlinson C."/>
            <person name="Strong C."/>
            <person name="Delehaunty K."/>
            <person name="Fronick C."/>
            <person name="Courtney B."/>
            <person name="Rock S.M."/>
            <person name="Belter E."/>
            <person name="Du F."/>
            <person name="Kim K."/>
            <person name="Abbott R.M."/>
            <person name="Cotton M."/>
            <person name="Levy A."/>
            <person name="Marchetto P."/>
            <person name="Ochoa K."/>
            <person name="Jackson S.M."/>
            <person name="Gillam B."/>
            <person name="Chen W."/>
            <person name="Yan L."/>
            <person name="Higginbotham J."/>
            <person name="Cardenas M."/>
            <person name="Waligorski J."/>
            <person name="Applebaum E."/>
            <person name="Phelps L."/>
            <person name="Falcone J."/>
            <person name="Kanchi K."/>
            <person name="Thane T."/>
            <person name="Scimone A."/>
            <person name="Thane N."/>
            <person name="Henke J."/>
            <person name="Wang T."/>
            <person name="Ruppert J."/>
            <person name="Shah N."/>
            <person name="Rotter K."/>
            <person name="Hodges J."/>
            <person name="Ingenthron E."/>
            <person name="Cordes M."/>
            <person name="Kohlberg S."/>
            <person name="Sgro J."/>
            <person name="Delgado B."/>
            <person name="Mead K."/>
            <person name="Chinwalla A."/>
            <person name="Leonard S."/>
            <person name="Crouse K."/>
            <person name="Collura K."/>
            <person name="Kudrna D."/>
            <person name="Currie J."/>
            <person name="He R."/>
            <person name="Angelova A."/>
            <person name="Rajasekar S."/>
            <person name="Mueller T."/>
            <person name="Lomeli R."/>
            <person name="Scara G."/>
            <person name="Ko A."/>
            <person name="Delaney K."/>
            <person name="Wissotski M."/>
            <person name="Lopez G."/>
            <person name="Campos D."/>
            <person name="Braidotti M."/>
            <person name="Ashley E."/>
            <person name="Golser W."/>
            <person name="Kim H."/>
            <person name="Lee S."/>
            <person name="Lin J."/>
            <person name="Dujmic Z."/>
            <person name="Kim W."/>
            <person name="Talag J."/>
            <person name="Zuccolo A."/>
            <person name="Fan C."/>
            <person name="Sebastian A."/>
            <person name="Kramer M."/>
            <person name="Spiegel L."/>
            <person name="Nascimento L."/>
            <person name="Zutavern T."/>
            <person name="Miller B."/>
            <person name="Ambroise C."/>
            <person name="Muller S."/>
            <person name="Spooner W."/>
            <person name="Narechania A."/>
            <person name="Ren L."/>
            <person name="Wei S."/>
            <person name="Kumari S."/>
            <person name="Faga B."/>
            <person name="Levy M.J."/>
            <person name="McMahan L."/>
            <person name="Van Buren P."/>
            <person name="Vaughn M.W."/>
            <person name="Ying K."/>
            <person name="Yeh C.-T."/>
            <person name="Emrich S.J."/>
            <person name="Jia Y."/>
            <person name="Kalyanaraman A."/>
            <person name="Hsia A.-P."/>
            <person name="Barbazuk W.B."/>
            <person name="Baucom R.S."/>
            <person name="Brutnell T.P."/>
            <person name="Carpita N.C."/>
            <person name="Chaparro C."/>
            <person name="Chia J.-M."/>
            <person name="Deragon J.-M."/>
            <person name="Estill J.C."/>
            <person name="Fu Y."/>
            <person name="Jeddeloh J.A."/>
            <person name="Han Y."/>
            <person name="Lee H."/>
            <person name="Li P."/>
            <person name="Lisch D.R."/>
            <person name="Liu S."/>
            <person name="Liu Z."/>
            <person name="Nagel D.H."/>
            <person name="McCann M.C."/>
            <person name="SanMiguel P."/>
            <person name="Myers A.M."/>
            <person name="Nettleton D."/>
            <person name="Nguyen J."/>
            <person name="Penning B.W."/>
            <person name="Ponnala L."/>
            <person name="Schneider K.L."/>
            <person name="Schwartz D.C."/>
            <person name="Sharma A."/>
            <person name="Soderlund C."/>
            <person name="Springer N.M."/>
            <person name="Sun Q."/>
            <person name="Wang H."/>
            <person name="Waterman M."/>
            <person name="Westerman R."/>
            <person name="Wolfgruber T.K."/>
            <person name="Yang L."/>
            <person name="Yu Y."/>
            <person name="Zhang L."/>
            <person name="Zhou S."/>
            <person name="Zhu Q."/>
            <person name="Bennetzen J.L."/>
            <person name="Dawe R.K."/>
            <person name="Jiang J."/>
            <person name="Jiang N."/>
            <person name="Presting G.G."/>
            <person name="Wessler S.R."/>
            <person name="Aluru S."/>
            <person name="Martienssen R.A."/>
            <person name="Clifton S.W."/>
            <person name="McCombie W.R."/>
            <person name="Wing R.A."/>
            <person name="Wilson R.K."/>
        </authorList>
    </citation>
    <scope>NUCLEOTIDE SEQUENCE [LARGE SCALE GENOMIC DNA]</scope>
    <source>
        <strain evidence="4">cv. B73</strain>
    </source>
</reference>
<dbReference type="Proteomes" id="UP000007305">
    <property type="component" value="Chromosome 4"/>
</dbReference>
<dbReference type="InParanoid" id="A0A804NT77"/>
<reference evidence="3" key="2">
    <citation type="submission" date="2019-07" db="EMBL/GenBank/DDBJ databases">
        <authorList>
            <person name="Seetharam A."/>
            <person name="Woodhouse M."/>
            <person name="Cannon E."/>
        </authorList>
    </citation>
    <scope>NUCLEOTIDE SEQUENCE [LARGE SCALE GENOMIC DNA]</scope>
    <source>
        <strain evidence="3">cv. B73</strain>
    </source>
</reference>
<dbReference type="Gramene" id="Zm00001eb184440_T001">
    <property type="protein sequence ID" value="Zm00001eb184440_P001"/>
    <property type="gene ID" value="Zm00001eb184440"/>
</dbReference>
<sequence length="145" mass="15604">MPAHGHHRWLFLPICCPSFAAGAEPSSSQSAACSTGRLCWMTRKKRKRLKPRRRASVGCEERLASTNSQMAKVCSTARLATPTSSEALQAGGEAPDTITMVPISEAMKAIAESKISKKEDAPEENASDAEASDDEEDDSVLQPNK</sequence>
<evidence type="ECO:0000256" key="1">
    <source>
        <dbReference type="SAM" id="MobiDB-lite"/>
    </source>
</evidence>
<keyword evidence="2" id="KW-0732">Signal</keyword>
<accession>A0A804NT77</accession>
<dbReference type="AlphaFoldDB" id="A0A804NT77"/>
<evidence type="ECO:0000313" key="3">
    <source>
        <dbReference type="EnsemblPlants" id="Zm00001eb184440_P001"/>
    </source>
</evidence>
<organism evidence="3 4">
    <name type="scientific">Zea mays</name>
    <name type="common">Maize</name>
    <dbReference type="NCBI Taxonomy" id="4577"/>
    <lineage>
        <taxon>Eukaryota</taxon>
        <taxon>Viridiplantae</taxon>
        <taxon>Streptophyta</taxon>
        <taxon>Embryophyta</taxon>
        <taxon>Tracheophyta</taxon>
        <taxon>Spermatophyta</taxon>
        <taxon>Magnoliopsida</taxon>
        <taxon>Liliopsida</taxon>
        <taxon>Poales</taxon>
        <taxon>Poaceae</taxon>
        <taxon>PACMAD clade</taxon>
        <taxon>Panicoideae</taxon>
        <taxon>Andropogonodae</taxon>
        <taxon>Andropogoneae</taxon>
        <taxon>Tripsacinae</taxon>
        <taxon>Zea</taxon>
    </lineage>
</organism>
<dbReference type="EnsemblPlants" id="Zm00001eb184440_T001">
    <property type="protein sequence ID" value="Zm00001eb184440_P001"/>
    <property type="gene ID" value="Zm00001eb184440"/>
</dbReference>
<proteinExistence type="predicted"/>
<feature type="region of interest" description="Disordered" evidence="1">
    <location>
        <begin position="112"/>
        <end position="145"/>
    </location>
</feature>
<feature type="chain" id="PRO_5032582100" evidence="2">
    <location>
        <begin position="23"/>
        <end position="145"/>
    </location>
</feature>
<feature type="compositionally biased region" description="Acidic residues" evidence="1">
    <location>
        <begin position="121"/>
        <end position="139"/>
    </location>
</feature>